<dbReference type="GO" id="GO:0032222">
    <property type="term" value="P:regulation of synaptic transmission, cholinergic"/>
    <property type="evidence" value="ECO:0007669"/>
    <property type="project" value="InterPro"/>
</dbReference>
<sequence>MKSSMNTICSRMNSQFTAIYSIIFVLMIINGFISLPNCGIRISNAAGTNRKVSSSISCYTCNSRNETDINCHDPFNPAMSKYVENCKVPKQNHIGVFPARFCVKVIGKTVETDESLVIRACALESMDNQCGKFKFEGSLYAGCILTCDYDGCNHVDAFVDSDRFFTGNPAAVIVLPCDDYLSDETKQKIAAEFNLSETVFVSSIDAQTSLWSIRWFTPKAEVKLCGHATVAASYVLAKIKGEKILRYENEFNKKLDAIYHEDDSIELDFPSNEPQEIEDSNWLQQIKEAVVGENHLDRIESIHYSMTTGKLLIRLLDTETEDYLHEIQPNFQRLLQINTENQIKGVIVTQKPNNLGKDGIHFRSRYFAPWVGINEDPVTGSAHTVLTPFWSRCYQTECDQTVEEFKAKQSSRRTGILICRLKIDSDNNPRVSIKGKAKIFCHGNILSVQQNHQI</sequence>
<keyword evidence="5" id="KW-0472">Membrane</keyword>
<proteinExistence type="inferred from homology"/>
<keyword evidence="3" id="KW-0325">Glycoprotein</keyword>
<accession>A0A6P6Y1T2</accession>
<dbReference type="OMA" id="MDFPAKQ"/>
<evidence type="ECO:0000256" key="5">
    <source>
        <dbReference type="SAM" id="Phobius"/>
    </source>
</evidence>
<dbReference type="InterPro" id="IPR003719">
    <property type="entry name" value="Phenazine_PhzF-like"/>
</dbReference>
<dbReference type="Proteomes" id="UP000515146">
    <property type="component" value="Unplaced"/>
</dbReference>
<dbReference type="OrthoDB" id="75169at2759"/>
<dbReference type="KEGG" id="dpte:113793392"/>
<keyword evidence="5" id="KW-1133">Transmembrane helix</keyword>
<gene>
    <name evidence="7" type="primary">LOC113793392</name>
</gene>
<dbReference type="PANTHER" id="PTHR13774:SF17">
    <property type="entry name" value="PHENAZINE BIOSYNTHESIS-LIKE DOMAIN-CONTAINING PROTEIN"/>
    <property type="match status" value="1"/>
</dbReference>
<dbReference type="GO" id="GO:0030431">
    <property type="term" value="P:sleep"/>
    <property type="evidence" value="ECO:0007669"/>
    <property type="project" value="InterPro"/>
</dbReference>
<dbReference type="RefSeq" id="XP_027199220.1">
    <property type="nucleotide sequence ID" value="XM_027343419.1"/>
</dbReference>
<reference evidence="7" key="1">
    <citation type="submission" date="2025-08" db="UniProtKB">
        <authorList>
            <consortium name="RefSeq"/>
        </authorList>
    </citation>
    <scope>IDENTIFICATION</scope>
    <source>
        <strain evidence="7">Airmid</strain>
    </source>
</reference>
<evidence type="ECO:0000256" key="4">
    <source>
        <dbReference type="ARBA" id="ARBA00023235"/>
    </source>
</evidence>
<organism evidence="6 7">
    <name type="scientific">Dermatophagoides pteronyssinus</name>
    <name type="common">European house dust mite</name>
    <dbReference type="NCBI Taxonomy" id="6956"/>
    <lineage>
        <taxon>Eukaryota</taxon>
        <taxon>Metazoa</taxon>
        <taxon>Ecdysozoa</taxon>
        <taxon>Arthropoda</taxon>
        <taxon>Chelicerata</taxon>
        <taxon>Arachnida</taxon>
        <taxon>Acari</taxon>
        <taxon>Acariformes</taxon>
        <taxon>Sarcoptiformes</taxon>
        <taxon>Astigmata</taxon>
        <taxon>Psoroptidia</taxon>
        <taxon>Analgoidea</taxon>
        <taxon>Pyroglyphidae</taxon>
        <taxon>Dermatophagoidinae</taxon>
        <taxon>Dermatophagoides</taxon>
    </lineage>
</organism>
<dbReference type="InParanoid" id="A0A6P6Y1T2"/>
<dbReference type="InterPro" id="IPR031424">
    <property type="entry name" value="QVR-like"/>
</dbReference>
<keyword evidence="5" id="KW-0812">Transmembrane</keyword>
<evidence type="ECO:0000256" key="2">
    <source>
        <dbReference type="ARBA" id="ARBA00022729"/>
    </source>
</evidence>
<keyword evidence="2" id="KW-0732">Signal</keyword>
<feature type="transmembrane region" description="Helical" evidence="5">
    <location>
        <begin position="12"/>
        <end position="33"/>
    </location>
</feature>
<evidence type="ECO:0000313" key="6">
    <source>
        <dbReference type="Proteomes" id="UP000515146"/>
    </source>
</evidence>
<dbReference type="NCBIfam" id="TIGR00654">
    <property type="entry name" value="PhzF_family"/>
    <property type="match status" value="1"/>
</dbReference>
<dbReference type="GO" id="GO:0005737">
    <property type="term" value="C:cytoplasm"/>
    <property type="evidence" value="ECO:0007669"/>
    <property type="project" value="TreeGrafter"/>
</dbReference>
<keyword evidence="6" id="KW-1185">Reference proteome</keyword>
<dbReference type="Gene3D" id="3.10.310.10">
    <property type="entry name" value="Diaminopimelate Epimerase, Chain A, domain 1"/>
    <property type="match status" value="2"/>
</dbReference>
<protein>
    <submittedName>
        <fullName evidence="7">Phenazine biosynthesis-like domain-containing protein</fullName>
    </submittedName>
</protein>
<dbReference type="SUPFAM" id="SSF54506">
    <property type="entry name" value="Diaminopimelate epimerase-like"/>
    <property type="match status" value="1"/>
</dbReference>
<name>A0A6P6Y1T2_DERPT</name>
<evidence type="ECO:0000256" key="3">
    <source>
        <dbReference type="ARBA" id="ARBA00023180"/>
    </source>
</evidence>
<evidence type="ECO:0000256" key="1">
    <source>
        <dbReference type="ARBA" id="ARBA00008270"/>
    </source>
</evidence>
<dbReference type="Pfam" id="PF02567">
    <property type="entry name" value="PhzC-PhzF"/>
    <property type="match status" value="1"/>
</dbReference>
<dbReference type="Pfam" id="PF17064">
    <property type="entry name" value="QVR"/>
    <property type="match status" value="1"/>
</dbReference>
<dbReference type="PANTHER" id="PTHR13774">
    <property type="entry name" value="PHENAZINE BIOSYNTHESIS PROTEIN"/>
    <property type="match status" value="1"/>
</dbReference>
<keyword evidence="4" id="KW-0413">Isomerase</keyword>
<dbReference type="AlphaFoldDB" id="A0A6P6Y1T2"/>
<evidence type="ECO:0000313" key="7">
    <source>
        <dbReference type="RefSeq" id="XP_027199220.1"/>
    </source>
</evidence>
<comment type="similarity">
    <text evidence="1">Belongs to the PhzF family.</text>
</comment>
<dbReference type="GO" id="GO:0016853">
    <property type="term" value="F:isomerase activity"/>
    <property type="evidence" value="ECO:0007669"/>
    <property type="project" value="UniProtKB-KW"/>
</dbReference>